<dbReference type="PATRIC" id="fig|1410657.5.peg.1137"/>
<evidence type="ECO:0000256" key="1">
    <source>
        <dbReference type="SAM" id="MobiDB-lite"/>
    </source>
</evidence>
<comment type="caution">
    <text evidence="2">The sequence shown here is derived from an EMBL/GenBank/DDBJ whole genome shotgun (WGS) entry which is preliminary data.</text>
</comment>
<accession>A0A0R2HDB6</accession>
<dbReference type="AlphaFoldDB" id="A0A0R2HDB6"/>
<evidence type="ECO:0000313" key="3">
    <source>
        <dbReference type="Proteomes" id="UP000051841"/>
    </source>
</evidence>
<gene>
    <name evidence="2" type="ORF">IV49_GL001096</name>
</gene>
<feature type="compositionally biased region" description="Polar residues" evidence="1">
    <location>
        <begin position="165"/>
        <end position="175"/>
    </location>
</feature>
<proteinExistence type="predicted"/>
<sequence>MPIAGIVFVVLVASGTALYARLATQSELNDVNRQIGKTKGALSVADKESYEETKTLISDNQKITKFNKSLDDYVPFTQKIGDDLYNRAEKSDCQITQMTFSKDNNAVTVQGTTISALNVNEYVDEISKNTHYDKVTFNGYTSDKSQEDTTQQNTTDQNATEEDTTGNQNTTQPSNYTYHYSVSFQLKGGM</sequence>
<feature type="compositionally biased region" description="Low complexity" evidence="1">
    <location>
        <begin position="148"/>
        <end position="158"/>
    </location>
</feature>
<reference evidence="2 3" key="1">
    <citation type="journal article" date="2015" name="Genome Announc.">
        <title>Expanding the biotechnology potential of lactobacilli through comparative genomics of 213 strains and associated genera.</title>
        <authorList>
            <person name="Sun Z."/>
            <person name="Harris H.M."/>
            <person name="McCann A."/>
            <person name="Guo C."/>
            <person name="Argimon S."/>
            <person name="Zhang W."/>
            <person name="Yang X."/>
            <person name="Jeffery I.B."/>
            <person name="Cooney J.C."/>
            <person name="Kagawa T.F."/>
            <person name="Liu W."/>
            <person name="Song Y."/>
            <person name="Salvetti E."/>
            <person name="Wrobel A."/>
            <person name="Rasinkangas P."/>
            <person name="Parkhill J."/>
            <person name="Rea M.C."/>
            <person name="O'Sullivan O."/>
            <person name="Ritari J."/>
            <person name="Douillard F.P."/>
            <person name="Paul Ross R."/>
            <person name="Yang R."/>
            <person name="Briner A.E."/>
            <person name="Felis G.E."/>
            <person name="de Vos W.M."/>
            <person name="Barrangou R."/>
            <person name="Klaenhammer T.R."/>
            <person name="Caufield P.W."/>
            <person name="Cui Y."/>
            <person name="Zhang H."/>
            <person name="O'Toole P.W."/>
        </authorList>
    </citation>
    <scope>NUCLEOTIDE SEQUENCE [LARGE SCALE GENOMIC DNA]</scope>
    <source>
        <strain evidence="2 3">DSM 20405</strain>
    </source>
</reference>
<name>A0A0R2HDB6_9FIRM</name>
<evidence type="ECO:0000313" key="2">
    <source>
        <dbReference type="EMBL" id="KRN51023.1"/>
    </source>
</evidence>
<feature type="region of interest" description="Disordered" evidence="1">
    <location>
        <begin position="138"/>
        <end position="175"/>
    </location>
</feature>
<organism evidence="2 3">
    <name type="scientific">Kandleria vitulina DSM 20405</name>
    <dbReference type="NCBI Taxonomy" id="1410657"/>
    <lineage>
        <taxon>Bacteria</taxon>
        <taxon>Bacillati</taxon>
        <taxon>Bacillota</taxon>
        <taxon>Erysipelotrichia</taxon>
        <taxon>Erysipelotrichales</taxon>
        <taxon>Coprobacillaceae</taxon>
        <taxon>Kandleria</taxon>
    </lineage>
</organism>
<keyword evidence="3" id="KW-1185">Reference proteome</keyword>
<dbReference type="Proteomes" id="UP000051841">
    <property type="component" value="Unassembled WGS sequence"/>
</dbReference>
<protein>
    <submittedName>
        <fullName evidence="2">Uncharacterized protein</fullName>
    </submittedName>
</protein>
<dbReference type="EMBL" id="JQBL01000003">
    <property type="protein sequence ID" value="KRN51023.1"/>
    <property type="molecule type" value="Genomic_DNA"/>
</dbReference>